<gene>
    <name evidence="1" type="ORF">BD809_104153</name>
</gene>
<protein>
    <submittedName>
        <fullName evidence="1">Uncharacterized protein</fullName>
    </submittedName>
</protein>
<evidence type="ECO:0000313" key="2">
    <source>
        <dbReference type="Proteomes" id="UP000324376"/>
    </source>
</evidence>
<dbReference type="Proteomes" id="UP000324376">
    <property type="component" value="Unassembled WGS sequence"/>
</dbReference>
<keyword evidence="2" id="KW-1185">Reference proteome</keyword>
<reference evidence="1 2" key="1">
    <citation type="submission" date="2019-07" db="EMBL/GenBank/DDBJ databases">
        <title>Genomic Encyclopedia of Archaeal and Bacterial Type Strains, Phase II (KMG-II): from individual species to whole genera.</title>
        <authorList>
            <person name="Goeker M."/>
        </authorList>
    </citation>
    <scope>NUCLEOTIDE SEQUENCE [LARGE SCALE GENOMIC DNA]</scope>
    <source>
        <strain evidence="1 2">DSM 17527</strain>
    </source>
</reference>
<proteinExistence type="predicted"/>
<organism evidence="1 2">
    <name type="scientific">Aquimarina intermedia</name>
    <dbReference type="NCBI Taxonomy" id="350814"/>
    <lineage>
        <taxon>Bacteria</taxon>
        <taxon>Pseudomonadati</taxon>
        <taxon>Bacteroidota</taxon>
        <taxon>Flavobacteriia</taxon>
        <taxon>Flavobacteriales</taxon>
        <taxon>Flavobacteriaceae</taxon>
        <taxon>Aquimarina</taxon>
    </lineage>
</organism>
<name>A0A5S5C8L8_9FLAO</name>
<dbReference type="AlphaFoldDB" id="A0A5S5C8L8"/>
<comment type="caution">
    <text evidence="1">The sequence shown here is derived from an EMBL/GenBank/DDBJ whole genome shotgun (WGS) entry which is preliminary data.</text>
</comment>
<dbReference type="EMBL" id="VNHU01000004">
    <property type="protein sequence ID" value="TYP74333.1"/>
    <property type="molecule type" value="Genomic_DNA"/>
</dbReference>
<accession>A0A5S5C8L8</accession>
<evidence type="ECO:0000313" key="1">
    <source>
        <dbReference type="EMBL" id="TYP74333.1"/>
    </source>
</evidence>
<sequence>MLDKELYKKIAQEIHSDESPGGLMLKKAYHYHPKVDEY</sequence>